<feature type="transmembrane region" description="Helical" evidence="7">
    <location>
        <begin position="83"/>
        <end position="106"/>
    </location>
</feature>
<keyword evidence="6" id="KW-1015">Disulfide bond</keyword>
<dbReference type="SUPFAM" id="SSF48652">
    <property type="entry name" value="Tetraspanin"/>
    <property type="match status" value="1"/>
</dbReference>
<comment type="similarity">
    <text evidence="2 7">Belongs to the tetraspanin (TM4SF) family.</text>
</comment>
<keyword evidence="5 7" id="KW-0472">Membrane</keyword>
<dbReference type="InterPro" id="IPR000301">
    <property type="entry name" value="Tetraspanin_animals"/>
</dbReference>
<feature type="transmembrane region" description="Helical" evidence="7">
    <location>
        <begin position="201"/>
        <end position="224"/>
    </location>
</feature>
<dbReference type="OrthoDB" id="10033535at2759"/>
<organism evidence="8 9">
    <name type="scientific">Clunio marinus</name>
    <dbReference type="NCBI Taxonomy" id="568069"/>
    <lineage>
        <taxon>Eukaryota</taxon>
        <taxon>Metazoa</taxon>
        <taxon>Ecdysozoa</taxon>
        <taxon>Arthropoda</taxon>
        <taxon>Hexapoda</taxon>
        <taxon>Insecta</taxon>
        <taxon>Pterygota</taxon>
        <taxon>Neoptera</taxon>
        <taxon>Endopterygota</taxon>
        <taxon>Diptera</taxon>
        <taxon>Nematocera</taxon>
        <taxon>Chironomoidea</taxon>
        <taxon>Chironomidae</taxon>
        <taxon>Clunio</taxon>
    </lineage>
</organism>
<dbReference type="InterPro" id="IPR018499">
    <property type="entry name" value="Tetraspanin/Peripherin"/>
</dbReference>
<sequence length="235" mass="25990">MAEGCGMNCIKYLVFIFNFLFALTGLVTIIVGAVIQSSYHHYEFFIGETFWTAPIVLIIVGSLIFVISFLGCCGALRESSWMILTFSVFLMLIFITEIGIGIAGYIKHGELPEILEGQFNKTLDEYTNSVEAQHAWSLVQGELECCGIKGPSDWRPIFKNKTVPAMCCHLLPKDVKQCTTDHASKIGCLPKLLEFLDKKSLLLGGVGIGIALVQLIGVIFACCLSRAFRENYETV</sequence>
<protein>
    <recommendedName>
        <fullName evidence="7">Tetraspanin</fullName>
    </recommendedName>
</protein>
<dbReference type="PIRSF" id="PIRSF002419">
    <property type="entry name" value="Tetraspanin"/>
    <property type="match status" value="1"/>
</dbReference>
<evidence type="ECO:0000313" key="8">
    <source>
        <dbReference type="EMBL" id="CRL01040.1"/>
    </source>
</evidence>
<dbReference type="EMBL" id="CVRI01000055">
    <property type="protein sequence ID" value="CRL01040.1"/>
    <property type="molecule type" value="Genomic_DNA"/>
</dbReference>
<comment type="subcellular location">
    <subcellularLocation>
        <location evidence="1 7">Membrane</location>
        <topology evidence="1 7">Multi-pass membrane protein</topology>
    </subcellularLocation>
</comment>
<evidence type="ECO:0000313" key="9">
    <source>
        <dbReference type="Proteomes" id="UP000183832"/>
    </source>
</evidence>
<dbReference type="InterPro" id="IPR008952">
    <property type="entry name" value="Tetraspanin_EC2_sf"/>
</dbReference>
<name>A0A1J1ILK4_9DIPT</name>
<evidence type="ECO:0000256" key="7">
    <source>
        <dbReference type="RuleBase" id="RU361218"/>
    </source>
</evidence>
<evidence type="ECO:0000256" key="3">
    <source>
        <dbReference type="ARBA" id="ARBA00022692"/>
    </source>
</evidence>
<dbReference type="InterPro" id="IPR018503">
    <property type="entry name" value="Tetraspanin_CS"/>
</dbReference>
<dbReference type="CDD" id="cd03127">
    <property type="entry name" value="tetraspanin_LEL"/>
    <property type="match status" value="1"/>
</dbReference>
<evidence type="ECO:0000256" key="6">
    <source>
        <dbReference type="PIRSR" id="PIRSR002419-1"/>
    </source>
</evidence>
<dbReference type="PROSITE" id="PS00421">
    <property type="entry name" value="TM4_1"/>
    <property type="match status" value="1"/>
</dbReference>
<evidence type="ECO:0000256" key="1">
    <source>
        <dbReference type="ARBA" id="ARBA00004141"/>
    </source>
</evidence>
<dbReference type="Gene3D" id="1.10.1450.10">
    <property type="entry name" value="Tetraspanin"/>
    <property type="match status" value="1"/>
</dbReference>
<dbReference type="STRING" id="568069.A0A1J1ILK4"/>
<gene>
    <name evidence="8" type="primary">putative CD63 antigen</name>
    <name evidence="8" type="ORF">CLUMA_CG014308</name>
</gene>
<accession>A0A1J1ILK4</accession>
<keyword evidence="3 7" id="KW-0812">Transmembrane</keyword>
<evidence type="ECO:0000256" key="5">
    <source>
        <dbReference type="ARBA" id="ARBA00023136"/>
    </source>
</evidence>
<dbReference type="Pfam" id="PF00335">
    <property type="entry name" value="Tetraspanin"/>
    <property type="match status" value="1"/>
</dbReference>
<keyword evidence="9" id="KW-1185">Reference proteome</keyword>
<proteinExistence type="inferred from homology"/>
<feature type="transmembrane region" description="Helical" evidence="7">
    <location>
        <begin position="55"/>
        <end position="76"/>
    </location>
</feature>
<evidence type="ECO:0000256" key="4">
    <source>
        <dbReference type="ARBA" id="ARBA00022989"/>
    </source>
</evidence>
<evidence type="ECO:0000256" key="2">
    <source>
        <dbReference type="ARBA" id="ARBA00006840"/>
    </source>
</evidence>
<feature type="transmembrane region" description="Helical" evidence="7">
    <location>
        <begin position="12"/>
        <end position="35"/>
    </location>
</feature>
<dbReference type="GO" id="GO:0005886">
    <property type="term" value="C:plasma membrane"/>
    <property type="evidence" value="ECO:0007669"/>
    <property type="project" value="TreeGrafter"/>
</dbReference>
<dbReference type="PRINTS" id="PR00259">
    <property type="entry name" value="TMFOUR"/>
</dbReference>
<dbReference type="Proteomes" id="UP000183832">
    <property type="component" value="Unassembled WGS sequence"/>
</dbReference>
<dbReference type="PANTHER" id="PTHR19282:SF482">
    <property type="entry name" value="FI23944P1-RELATED"/>
    <property type="match status" value="1"/>
</dbReference>
<keyword evidence="4 7" id="KW-1133">Transmembrane helix</keyword>
<feature type="disulfide bond" evidence="6">
    <location>
        <begin position="146"/>
        <end position="167"/>
    </location>
</feature>
<reference evidence="8 9" key="1">
    <citation type="submission" date="2015-04" db="EMBL/GenBank/DDBJ databases">
        <authorList>
            <person name="Syromyatnikov M.Y."/>
            <person name="Popov V.N."/>
        </authorList>
    </citation>
    <scope>NUCLEOTIDE SEQUENCE [LARGE SCALE GENOMIC DNA]</scope>
</reference>
<dbReference type="PANTHER" id="PTHR19282">
    <property type="entry name" value="TETRASPANIN"/>
    <property type="match status" value="1"/>
</dbReference>
<dbReference type="AlphaFoldDB" id="A0A1J1ILK4"/>